<dbReference type="GO" id="GO:0005096">
    <property type="term" value="F:GTPase activator activity"/>
    <property type="evidence" value="ECO:0007669"/>
    <property type="project" value="InterPro"/>
</dbReference>
<dbReference type="InterPro" id="IPR001611">
    <property type="entry name" value="Leu-rich_rpt"/>
</dbReference>
<dbReference type="GO" id="GO:0005634">
    <property type="term" value="C:nucleus"/>
    <property type="evidence" value="ECO:0007669"/>
    <property type="project" value="TreeGrafter"/>
</dbReference>
<sequence>MEAVHSSPQAPVMGREGILGILLGHTKPSDQTISSLAQRKDSVGIAWTVLYLVKKEKVKTGMPVRYLDLSGCSLSKGKVFLLLESLPEGVEELTLCPSAVEEETLALLCQFFERKKGVRTLNFQKESIWPETASAFASLPEGLESLNVEGNELGQEGASVLADTWRKGKLRSVRCLNLKSTKLRSKDLALLCSAFKEAKPLAIEILSLCDSFDDEGLFALCEAISDSALPSLRELSLHGCDRLGERGVARLLGVVGEGKLAHLQSLDLEGVVVGEQVSGLVGVLRKSILPQLGRLNLMNTSLDEKGVRSVLDVWGSSGDGEPPPVETLSVSVNVMSTDIGPYLGSGKVKCLKHVKLMFFGGIAGDFFNAVVEASASPPFETLEVTLLGSDENADRVKLESLSKALKAGRLSCLRKIILVLGEGDRPEKAGLWNALGAVTLPILSDLIFANLYLTDSDLIALSESFLKGNFPKLKKLDLSNNEFGKKGFEAVMNGIRESPIALSELRHLKLDRLQIGEGMDALALVMKSGKIPNLEVLDLSRCDIGNQGMRALGEAVGAKDLPRLRHLDLSMNQIELEGLRSFLRFLGPNSLPSLAEFHIELNRDLTSDEIQEAFSEAEDEGKLRSLGPFGVIGMH</sequence>
<dbReference type="GO" id="GO:0006913">
    <property type="term" value="P:nucleocytoplasmic transport"/>
    <property type="evidence" value="ECO:0007669"/>
    <property type="project" value="TreeGrafter"/>
</dbReference>
<dbReference type="PANTHER" id="PTHR24113:SF15">
    <property type="entry name" value="NACHT DOMAIN-CONTAINING PROTEIN"/>
    <property type="match status" value="1"/>
</dbReference>
<dbReference type="VEuPathDB" id="CryptoDB:Cvel_2775"/>
<dbReference type="PhylomeDB" id="A0A0G4F536"/>
<proteinExistence type="predicted"/>
<dbReference type="Pfam" id="PF13516">
    <property type="entry name" value="LRR_6"/>
    <property type="match status" value="4"/>
</dbReference>
<dbReference type="InterPro" id="IPR032675">
    <property type="entry name" value="LRR_dom_sf"/>
</dbReference>
<protein>
    <submittedName>
        <fullName evidence="1">Uncharacterized protein</fullName>
    </submittedName>
</protein>
<accession>A0A0G4F536</accession>
<reference evidence="1" key="1">
    <citation type="submission" date="2014-11" db="EMBL/GenBank/DDBJ databases">
        <authorList>
            <person name="Otto D Thomas"/>
            <person name="Naeem Raeece"/>
        </authorList>
    </citation>
    <scope>NUCLEOTIDE SEQUENCE</scope>
</reference>
<dbReference type="InterPro" id="IPR006553">
    <property type="entry name" value="Leu-rich_rpt_Cys-con_subtyp"/>
</dbReference>
<gene>
    <name evidence="1" type="ORF">Cvel_2775</name>
</gene>
<dbReference type="SMART" id="SM00367">
    <property type="entry name" value="LRR_CC"/>
    <property type="match status" value="4"/>
</dbReference>
<dbReference type="PANTHER" id="PTHR24113">
    <property type="entry name" value="RAN GTPASE-ACTIVATING PROTEIN 1"/>
    <property type="match status" value="1"/>
</dbReference>
<dbReference type="AlphaFoldDB" id="A0A0G4F536"/>
<dbReference type="SMART" id="SM00368">
    <property type="entry name" value="LRR_RI"/>
    <property type="match status" value="7"/>
</dbReference>
<dbReference type="Gene3D" id="3.80.10.10">
    <property type="entry name" value="Ribonuclease Inhibitor"/>
    <property type="match status" value="3"/>
</dbReference>
<dbReference type="GO" id="GO:0048471">
    <property type="term" value="C:perinuclear region of cytoplasm"/>
    <property type="evidence" value="ECO:0007669"/>
    <property type="project" value="TreeGrafter"/>
</dbReference>
<evidence type="ECO:0000313" key="1">
    <source>
        <dbReference type="EMBL" id="CEM07596.1"/>
    </source>
</evidence>
<dbReference type="EMBL" id="CDMZ01000133">
    <property type="protein sequence ID" value="CEM07596.1"/>
    <property type="molecule type" value="Genomic_DNA"/>
</dbReference>
<dbReference type="PROSITE" id="PS51450">
    <property type="entry name" value="LRR"/>
    <property type="match status" value="1"/>
</dbReference>
<organism evidence="1">
    <name type="scientific">Chromera velia CCMP2878</name>
    <dbReference type="NCBI Taxonomy" id="1169474"/>
    <lineage>
        <taxon>Eukaryota</taxon>
        <taxon>Sar</taxon>
        <taxon>Alveolata</taxon>
        <taxon>Colpodellida</taxon>
        <taxon>Chromeraceae</taxon>
        <taxon>Chromera</taxon>
    </lineage>
</organism>
<dbReference type="InterPro" id="IPR027038">
    <property type="entry name" value="RanGap"/>
</dbReference>
<dbReference type="SUPFAM" id="SSF52047">
    <property type="entry name" value="RNI-like"/>
    <property type="match status" value="2"/>
</dbReference>
<dbReference type="GO" id="GO:0005829">
    <property type="term" value="C:cytosol"/>
    <property type="evidence" value="ECO:0007669"/>
    <property type="project" value="TreeGrafter"/>
</dbReference>
<name>A0A0G4F536_9ALVE</name>
<dbReference type="GO" id="GO:0031267">
    <property type="term" value="F:small GTPase binding"/>
    <property type="evidence" value="ECO:0007669"/>
    <property type="project" value="TreeGrafter"/>
</dbReference>